<dbReference type="GO" id="GO:0006281">
    <property type="term" value="P:DNA repair"/>
    <property type="evidence" value="ECO:0007669"/>
    <property type="project" value="InterPro"/>
</dbReference>
<evidence type="ECO:0000256" key="1">
    <source>
        <dbReference type="ARBA" id="ARBA00010945"/>
    </source>
</evidence>
<dbReference type="Gene3D" id="3.40.1170.60">
    <property type="match status" value="1"/>
</dbReference>
<dbReference type="Gene3D" id="3.30.70.270">
    <property type="match status" value="1"/>
</dbReference>
<dbReference type="RefSeq" id="WP_147030530.1">
    <property type="nucleotide sequence ID" value="NZ_CP042436.1"/>
</dbReference>
<feature type="domain" description="UmuC" evidence="3">
    <location>
        <begin position="17"/>
        <end position="153"/>
    </location>
</feature>
<dbReference type="PANTHER" id="PTHR35369">
    <property type="entry name" value="BLR3025 PROTEIN-RELATED"/>
    <property type="match status" value="1"/>
</dbReference>
<evidence type="ECO:0000256" key="2">
    <source>
        <dbReference type="ARBA" id="ARBA00022763"/>
    </source>
</evidence>
<dbReference type="KEGG" id="mgin:FRZ54_04915"/>
<dbReference type="InterPro" id="IPR050356">
    <property type="entry name" value="SulA_CellDiv_inhibitor"/>
</dbReference>
<dbReference type="AlphaFoldDB" id="A0A5B8USM5"/>
<gene>
    <name evidence="4" type="ORF">FRZ54_04915</name>
</gene>
<organism evidence="4 5">
    <name type="scientific">Mucilaginibacter ginsenosidivorans</name>
    <dbReference type="NCBI Taxonomy" id="398053"/>
    <lineage>
        <taxon>Bacteria</taxon>
        <taxon>Pseudomonadati</taxon>
        <taxon>Bacteroidota</taxon>
        <taxon>Sphingobacteriia</taxon>
        <taxon>Sphingobacteriales</taxon>
        <taxon>Sphingobacteriaceae</taxon>
        <taxon>Mucilaginibacter</taxon>
    </lineage>
</organism>
<dbReference type="CDD" id="cd03468">
    <property type="entry name" value="PolY_like"/>
    <property type="match status" value="1"/>
</dbReference>
<proteinExistence type="inferred from homology"/>
<dbReference type="InterPro" id="IPR043128">
    <property type="entry name" value="Rev_trsase/Diguanyl_cyclase"/>
</dbReference>
<evidence type="ECO:0000313" key="4">
    <source>
        <dbReference type="EMBL" id="QEC61953.1"/>
    </source>
</evidence>
<keyword evidence="5" id="KW-1185">Reference proteome</keyword>
<keyword evidence="2" id="KW-0227">DNA damage</keyword>
<name>A0A5B8USM5_9SPHI</name>
<dbReference type="SUPFAM" id="SSF56672">
    <property type="entry name" value="DNA/RNA polymerases"/>
    <property type="match status" value="1"/>
</dbReference>
<protein>
    <submittedName>
        <fullName evidence="4">DNA polymerase Y family protein</fullName>
    </submittedName>
</protein>
<accession>A0A5B8USM5</accession>
<dbReference type="InterPro" id="IPR001126">
    <property type="entry name" value="UmuC"/>
</dbReference>
<sequence length="500" mass="56936">MSKRFMVIAFCHLTTDWMVRRRPELRTIPFVLAAPERNRMVIKAVNVIAAANGICCGTVVADARAVYPGLEVFDDRPQLAEQLLKALGEWCIRYTPVVAIGLPNCLILDISGCPHLWGGEAAYLKDILKRLSAFGYHVKAAIADTIGTAWAVCNFGPEPAAIVEAGRQAEALSLLPTAALRLEDAIVEKLRKLGFYQVRAFIHMPRRALRRRFGQSMLNRIDQALGWVKESIEPLCPAVPYQERLPSLEAIRTKTGIEIALKKLLEGLCKRLEKEGQGLRKCSLRTYRVDGRQQLIEIGTSRATRNIQHLYKLFEDKISTIAPGLGIELFVLDAPVVEELPANQEAIWNTTSANQQALIAELIDRISGKIGEKAIHRYLPAEHHWPEYAVKPATSLEEKPATEWPLDLPRPLHLLPKPQKIEVTVRLPDYPPMLFHYQEKLHRVQKADGPERIEQEWWLRKGEYRDYYCVEDEQGARYWLFRLGHYDNATPEWYLHGFFA</sequence>
<reference evidence="4 5" key="1">
    <citation type="journal article" date="2017" name="Curr. Microbiol.">
        <title>Mucilaginibacter ginsenosidivorans sp. nov., Isolated from Soil of Ginseng Field.</title>
        <authorList>
            <person name="Kim M.M."/>
            <person name="Siddiqi M.Z."/>
            <person name="Im W.T."/>
        </authorList>
    </citation>
    <scope>NUCLEOTIDE SEQUENCE [LARGE SCALE GENOMIC DNA]</scope>
    <source>
        <strain evidence="4 5">Gsoil 3017</strain>
    </source>
</reference>
<dbReference type="OrthoDB" id="625722at2"/>
<evidence type="ECO:0000259" key="3">
    <source>
        <dbReference type="Pfam" id="PF00817"/>
    </source>
</evidence>
<comment type="similarity">
    <text evidence="1">Belongs to the DNA polymerase type-Y family.</text>
</comment>
<dbReference type="PANTHER" id="PTHR35369:SF2">
    <property type="entry name" value="BLR3025 PROTEIN"/>
    <property type="match status" value="1"/>
</dbReference>
<dbReference type="Proteomes" id="UP000321479">
    <property type="component" value="Chromosome"/>
</dbReference>
<dbReference type="EMBL" id="CP042436">
    <property type="protein sequence ID" value="QEC61953.1"/>
    <property type="molecule type" value="Genomic_DNA"/>
</dbReference>
<evidence type="ECO:0000313" key="5">
    <source>
        <dbReference type="Proteomes" id="UP000321479"/>
    </source>
</evidence>
<dbReference type="Pfam" id="PF00817">
    <property type="entry name" value="IMS"/>
    <property type="match status" value="1"/>
</dbReference>
<dbReference type="InterPro" id="IPR043502">
    <property type="entry name" value="DNA/RNA_pol_sf"/>
</dbReference>